<organism evidence="1 2">
    <name type="scientific">Plutella xylostella</name>
    <name type="common">Diamondback moth</name>
    <name type="synonym">Plutella maculipennis</name>
    <dbReference type="NCBI Taxonomy" id="51655"/>
    <lineage>
        <taxon>Eukaryota</taxon>
        <taxon>Metazoa</taxon>
        <taxon>Ecdysozoa</taxon>
        <taxon>Arthropoda</taxon>
        <taxon>Hexapoda</taxon>
        <taxon>Insecta</taxon>
        <taxon>Pterygota</taxon>
        <taxon>Neoptera</taxon>
        <taxon>Endopterygota</taxon>
        <taxon>Lepidoptera</taxon>
        <taxon>Glossata</taxon>
        <taxon>Ditrysia</taxon>
        <taxon>Yponomeutoidea</taxon>
        <taxon>Plutellidae</taxon>
        <taxon>Plutella</taxon>
    </lineage>
</organism>
<dbReference type="PRINTS" id="PR00080">
    <property type="entry name" value="SDRFAMILY"/>
</dbReference>
<dbReference type="PRINTS" id="PR00081">
    <property type="entry name" value="GDHRDH"/>
</dbReference>
<dbReference type="FunFam" id="3.40.50.720:FF:000084">
    <property type="entry name" value="Short-chain dehydrogenase reductase"/>
    <property type="match status" value="1"/>
</dbReference>
<comment type="caution">
    <text evidence="1">The sequence shown here is derived from an EMBL/GenBank/DDBJ whole genome shotgun (WGS) entry which is preliminary data.</text>
</comment>
<dbReference type="EMBL" id="CAJHNJ030000058">
    <property type="protein sequence ID" value="CAG9133158.1"/>
    <property type="molecule type" value="Genomic_DNA"/>
</dbReference>
<dbReference type="PANTHER" id="PTHR43975:SF2">
    <property type="entry name" value="EG:BACR7A4.14 PROTEIN-RELATED"/>
    <property type="match status" value="1"/>
</dbReference>
<evidence type="ECO:0000313" key="2">
    <source>
        <dbReference type="Proteomes" id="UP000653454"/>
    </source>
</evidence>
<reference evidence="1" key="1">
    <citation type="submission" date="2020-11" db="EMBL/GenBank/DDBJ databases">
        <authorList>
            <person name="Whiteford S."/>
        </authorList>
    </citation>
    <scope>NUCLEOTIDE SEQUENCE</scope>
</reference>
<dbReference type="SUPFAM" id="SSF51735">
    <property type="entry name" value="NAD(P)-binding Rossmann-fold domains"/>
    <property type="match status" value="1"/>
</dbReference>
<keyword evidence="2" id="KW-1185">Reference proteome</keyword>
<dbReference type="Pfam" id="PF13561">
    <property type="entry name" value="adh_short_C2"/>
    <property type="match status" value="1"/>
</dbReference>
<dbReference type="PROSITE" id="PS00061">
    <property type="entry name" value="ADH_SHORT"/>
    <property type="match status" value="1"/>
</dbReference>
<dbReference type="Gene3D" id="3.40.50.720">
    <property type="entry name" value="NAD(P)-binding Rossmann-like Domain"/>
    <property type="match status" value="1"/>
</dbReference>
<dbReference type="SMART" id="SM00822">
    <property type="entry name" value="PKS_KR"/>
    <property type="match status" value="1"/>
</dbReference>
<proteinExistence type="predicted"/>
<dbReference type="Proteomes" id="UP000653454">
    <property type="component" value="Unassembled WGS sequence"/>
</dbReference>
<dbReference type="PANTHER" id="PTHR43975">
    <property type="entry name" value="ZGC:101858"/>
    <property type="match status" value="1"/>
</dbReference>
<dbReference type="InterPro" id="IPR020904">
    <property type="entry name" value="Sc_DH/Rdtase_CS"/>
</dbReference>
<dbReference type="InterPro" id="IPR002347">
    <property type="entry name" value="SDR_fam"/>
</dbReference>
<protein>
    <submittedName>
        <fullName evidence="1">(diamondback moth) hypothetical protein</fullName>
    </submittedName>
</protein>
<name>A0A8S4G2A3_PLUXY</name>
<dbReference type="GO" id="GO:0006629">
    <property type="term" value="P:lipid metabolic process"/>
    <property type="evidence" value="ECO:0007669"/>
    <property type="project" value="UniProtKB-ARBA"/>
</dbReference>
<dbReference type="AlphaFoldDB" id="A0A8S4G2A3"/>
<dbReference type="GO" id="GO:0016491">
    <property type="term" value="F:oxidoreductase activity"/>
    <property type="evidence" value="ECO:0007669"/>
    <property type="project" value="UniProtKB-KW"/>
</dbReference>
<gene>
    <name evidence="1" type="ORF">PLXY2_LOCUS11437</name>
</gene>
<evidence type="ECO:0000313" key="1">
    <source>
        <dbReference type="EMBL" id="CAG9133158.1"/>
    </source>
</evidence>
<dbReference type="InterPro" id="IPR057326">
    <property type="entry name" value="KR_dom"/>
</dbReference>
<accession>A0A8S4G2A3</accession>
<dbReference type="InterPro" id="IPR036291">
    <property type="entry name" value="NAD(P)-bd_dom_sf"/>
</dbReference>
<sequence>MLTEAEFIDKVVLVTGASSGIGAVTAVEFAKLQASLVITGRNEENLINVAKQCEQNSPKKLHPIIVVADMNVESDVENIMQVTIQHFKRLDVLVNNAGVLESGGIENTSLAQYDRVMSTNVRAPYYLTMLATPHLVSSQGSIVNVSSVTGLRSFPNVLAYCISKSAMDQFTRCVALELGAKGVRVNSVNPGVIDTGIHKKGETGMQDEEYANFLANCRDTHALQRPGDCREVAAVIVFLASRSASNITGATLPVDGGRHAMCPR</sequence>